<proteinExistence type="predicted"/>
<comment type="caution">
    <text evidence="2">The sequence shown here is derived from an EMBL/GenBank/DDBJ whole genome shotgun (WGS) entry which is preliminary data.</text>
</comment>
<dbReference type="OrthoDB" id="5291250at2"/>
<evidence type="ECO:0000313" key="3">
    <source>
        <dbReference type="Proteomes" id="UP000310597"/>
    </source>
</evidence>
<sequence>MTTFVQFHLLTSYGPSNPNRDDQGRPKQAMVGGVPRLRLSSQSLKRALRESSFFAQDLADHMGKRTKLLHEGLVRHLIGKGASDKAANDAADKVAVIFGKLEDKKEGGKKGTTLAFISPEERRLAEDLAERIVAGEPLPADKELKKTVLRRADGAIDIAMFGRMLADDPDFNRDAAVQVGHAITTHAAQAEEDWYSAVDDLNKAEDTGAGHLGETAFGSGIYYLYVCIDCDLLIENLAGDRALAEKGIAALTRALAQTTPRGKQNSFAHHPMAFHIRAERGHRTPRDLSGAFFTPVDRQLKEFKSNDLQSASVKALEGTAAKIDSCYFDGLPEEFCTLDTLAGAGTLSEIVRFATEAVRGA</sequence>
<dbReference type="RefSeq" id="WP_136909858.1">
    <property type="nucleotide sequence ID" value="NZ_SWJZ01000156.1"/>
</dbReference>
<feature type="region of interest" description="Disordered" evidence="1">
    <location>
        <begin position="12"/>
        <end position="36"/>
    </location>
</feature>
<dbReference type="Pfam" id="PF09344">
    <property type="entry name" value="Cas_CT1975"/>
    <property type="match status" value="1"/>
</dbReference>
<dbReference type="InterPro" id="IPR010148">
    <property type="entry name" value="CRISPR-assoc_prot_CT1975"/>
</dbReference>
<evidence type="ECO:0000313" key="2">
    <source>
        <dbReference type="EMBL" id="TKD12521.1"/>
    </source>
</evidence>
<accession>A0A4U1JIL7</accession>
<organism evidence="2 3">
    <name type="scientific">Rhodobacter capsulatus</name>
    <name type="common">Rhodopseudomonas capsulata</name>
    <dbReference type="NCBI Taxonomy" id="1061"/>
    <lineage>
        <taxon>Bacteria</taxon>
        <taxon>Pseudomonadati</taxon>
        <taxon>Pseudomonadota</taxon>
        <taxon>Alphaproteobacteria</taxon>
        <taxon>Rhodobacterales</taxon>
        <taxon>Rhodobacter group</taxon>
        <taxon>Rhodobacter</taxon>
    </lineage>
</organism>
<name>A0A4U1JIL7_RHOCA</name>
<dbReference type="Proteomes" id="UP000310597">
    <property type="component" value="Unassembled WGS sequence"/>
</dbReference>
<reference evidence="2 3" key="1">
    <citation type="submission" date="2019-04" db="EMBL/GenBank/DDBJ databases">
        <title>Draft Whole-Genome sequence of the purple photosynthetic bacterium Rhodobacter capsulatus SP108 with an indigenous class A beta-lactamase.</title>
        <authorList>
            <person name="Robertson S."/>
            <person name="Meyer T.E."/>
            <person name="Kyndt J.A."/>
        </authorList>
    </citation>
    <scope>NUCLEOTIDE SEQUENCE [LARGE SCALE GENOMIC DNA]</scope>
    <source>
        <strain evidence="2 3">SP108</strain>
    </source>
</reference>
<gene>
    <name evidence="2" type="primary">cas7e</name>
    <name evidence="2" type="ORF">FBT96_20245</name>
</gene>
<dbReference type="AlphaFoldDB" id="A0A4U1JIL7"/>
<protein>
    <submittedName>
        <fullName evidence="2">Type I-E CRISPR-associated protein Cas7/Cse4/CasC</fullName>
    </submittedName>
</protein>
<dbReference type="NCBIfam" id="TIGR01869">
    <property type="entry name" value="casC_Cse4"/>
    <property type="match status" value="1"/>
</dbReference>
<dbReference type="EMBL" id="SWJZ01000156">
    <property type="protein sequence ID" value="TKD12521.1"/>
    <property type="molecule type" value="Genomic_DNA"/>
</dbReference>
<evidence type="ECO:0000256" key="1">
    <source>
        <dbReference type="SAM" id="MobiDB-lite"/>
    </source>
</evidence>